<name>A0A4U5VA37_COLLU</name>
<evidence type="ECO:0000256" key="8">
    <source>
        <dbReference type="SAM" id="Phobius"/>
    </source>
</evidence>
<evidence type="ECO:0000256" key="5">
    <source>
        <dbReference type="ARBA" id="ARBA00023136"/>
    </source>
</evidence>
<keyword evidence="5 8" id="KW-0472">Membrane</keyword>
<dbReference type="EMBL" id="CM014092">
    <property type="protein sequence ID" value="TKS83635.1"/>
    <property type="molecule type" value="Genomic_DNA"/>
</dbReference>
<dbReference type="InterPro" id="IPR011701">
    <property type="entry name" value="MFS"/>
</dbReference>
<feature type="transmembrane region" description="Helical" evidence="8">
    <location>
        <begin position="372"/>
        <end position="392"/>
    </location>
</feature>
<feature type="transmembrane region" description="Helical" evidence="8">
    <location>
        <begin position="323"/>
        <end position="344"/>
    </location>
</feature>
<dbReference type="PANTHER" id="PTHR23505">
    <property type="entry name" value="SPINSTER"/>
    <property type="match status" value="1"/>
</dbReference>
<keyword evidence="3 8" id="KW-0812">Transmembrane</keyword>
<dbReference type="STRING" id="240159.A0A4U5VA37"/>
<dbReference type="GO" id="GO:0003376">
    <property type="term" value="P:sphingosine-1-phosphate receptor signaling pathway"/>
    <property type="evidence" value="ECO:0007669"/>
    <property type="project" value="TreeGrafter"/>
</dbReference>
<feature type="domain" description="Major facilitator superfamily (MFS) profile" evidence="9">
    <location>
        <begin position="58"/>
        <end position="536"/>
    </location>
</feature>
<feature type="transmembrane region" description="Helical" evidence="8">
    <location>
        <begin position="154"/>
        <end position="174"/>
    </location>
</feature>
<dbReference type="PANTHER" id="PTHR23505:SF4">
    <property type="entry name" value="SPHINGOSINE-1-PHOSPHATE TRANSPORTER SPNS2"/>
    <property type="match status" value="1"/>
</dbReference>
<dbReference type="PROSITE" id="PS50850">
    <property type="entry name" value="MFS"/>
    <property type="match status" value="1"/>
</dbReference>
<dbReference type="GO" id="GO:0016020">
    <property type="term" value="C:membrane"/>
    <property type="evidence" value="ECO:0007669"/>
    <property type="project" value="UniProtKB-SubCell"/>
</dbReference>
<evidence type="ECO:0000256" key="6">
    <source>
        <dbReference type="ARBA" id="ARBA00024338"/>
    </source>
</evidence>
<gene>
    <name evidence="10" type="ORF">D9C73_017748</name>
</gene>
<feature type="region of interest" description="Disordered" evidence="7">
    <location>
        <begin position="539"/>
        <end position="572"/>
    </location>
</feature>
<feature type="transmembrane region" description="Helical" evidence="8">
    <location>
        <begin position="506"/>
        <end position="530"/>
    </location>
</feature>
<evidence type="ECO:0000313" key="10">
    <source>
        <dbReference type="EMBL" id="TKS83635.1"/>
    </source>
</evidence>
<keyword evidence="2" id="KW-0813">Transport</keyword>
<comment type="similarity">
    <text evidence="6">Belongs to the major facilitator superfamily. Spinster (TC 2.A.1.49) family.</text>
</comment>
<dbReference type="InterPro" id="IPR036259">
    <property type="entry name" value="MFS_trans_sf"/>
</dbReference>
<feature type="transmembrane region" description="Helical" evidence="8">
    <location>
        <begin position="237"/>
        <end position="257"/>
    </location>
</feature>
<dbReference type="GO" id="GO:0046624">
    <property type="term" value="F:sphingolipid transporter activity"/>
    <property type="evidence" value="ECO:0007669"/>
    <property type="project" value="TreeGrafter"/>
</dbReference>
<evidence type="ECO:0000313" key="11">
    <source>
        <dbReference type="Proteomes" id="UP000298787"/>
    </source>
</evidence>
<feature type="compositionally biased region" description="Polar residues" evidence="7">
    <location>
        <begin position="186"/>
        <end position="199"/>
    </location>
</feature>
<keyword evidence="4 8" id="KW-1133">Transmembrane helix</keyword>
<evidence type="ECO:0000256" key="4">
    <source>
        <dbReference type="ARBA" id="ARBA00022989"/>
    </source>
</evidence>
<feature type="transmembrane region" description="Helical" evidence="8">
    <location>
        <begin position="269"/>
        <end position="289"/>
    </location>
</feature>
<dbReference type="SUPFAM" id="SSF103473">
    <property type="entry name" value="MFS general substrate transporter"/>
    <property type="match status" value="1"/>
</dbReference>
<evidence type="ECO:0000259" key="9">
    <source>
        <dbReference type="PROSITE" id="PS50850"/>
    </source>
</evidence>
<reference evidence="10 11" key="1">
    <citation type="submission" date="2019-01" db="EMBL/GenBank/DDBJ databases">
        <title>Genome Assembly of Collichthys lucidus.</title>
        <authorList>
            <person name="Cai M."/>
            <person name="Xiao S."/>
        </authorList>
    </citation>
    <scope>NUCLEOTIDE SEQUENCE [LARGE SCALE GENOMIC DNA]</scope>
    <source>
        <strain evidence="10">JT15FE1705JMU</strain>
        <tissue evidence="10">Muscle</tissue>
    </source>
</reference>
<proteinExistence type="inferred from homology"/>
<keyword evidence="11" id="KW-1185">Reference proteome</keyword>
<sequence length="598" mass="64571">MCVESDGCEIEGCSSSDEVRTLSGSMSPGLKSNPDLHPCKPGQKFRAALLRCRSPAAAAGILSFGNVLNYMDRYTVVGVLLDIQRHYKVSDSRIGLLQTAFVHLGTQTANVGVLQAVGVACAEAFSLPLLPVFICSFMVAAPIFGYLGDRFNRKVILSCGIFFWSIVTLSSSFIGKEADDEEMRSDPQQPQSFTPNFNFPSVPIKSDRGLVGIGESSYSSISPTIIGDLFTNNSRTMMLSVFYLAIPLGSGLGYILGSSAKVAAGDWHWALRVSPVLGITAGTLILVFVPEPKRGSADQMGGRIKTRTSWVCDMKALAKNRSYVFSSLATAAVSFATGAFGMWIPVYLARAQVVQKTAETCTKEICSSTDSLIFGAITCVTGLLGVVIGAATTRLCRQKTERADPLGVRCQHAGFGHLHLPHLRGGQEEHRRSLRETLLFLNWAITADILMFVVIPTRRATAVAFQSFTSHLLGDAGSPYLIGLISDALQESYATSALWRFLSLGYALMLCPFIIVLGGMFFLATALFFLDDREKAEKQDKLPSDANNGAKPARLKKAPRANRKSPSAESAPELTQAVLAINLLKINQLTRPPSSVKV</sequence>
<dbReference type="InterPro" id="IPR020846">
    <property type="entry name" value="MFS_dom"/>
</dbReference>
<comment type="subcellular location">
    <subcellularLocation>
        <location evidence="1">Membrane</location>
        <topology evidence="1">Multi-pass membrane protein</topology>
    </subcellularLocation>
</comment>
<evidence type="ECO:0000256" key="2">
    <source>
        <dbReference type="ARBA" id="ARBA00022448"/>
    </source>
</evidence>
<evidence type="ECO:0000256" key="1">
    <source>
        <dbReference type="ARBA" id="ARBA00004141"/>
    </source>
</evidence>
<feature type="transmembrane region" description="Helical" evidence="8">
    <location>
        <begin position="437"/>
        <end position="455"/>
    </location>
</feature>
<protein>
    <submittedName>
        <fullName evidence="10">Protein spinster-like protein 2</fullName>
    </submittedName>
</protein>
<feature type="compositionally biased region" description="Basic residues" evidence="7">
    <location>
        <begin position="553"/>
        <end position="563"/>
    </location>
</feature>
<dbReference type="AlphaFoldDB" id="A0A4U5VA37"/>
<dbReference type="InterPro" id="IPR044770">
    <property type="entry name" value="MFS_spinster-like"/>
</dbReference>
<feature type="transmembrane region" description="Helical" evidence="8">
    <location>
        <begin position="129"/>
        <end position="148"/>
    </location>
</feature>
<evidence type="ECO:0000256" key="3">
    <source>
        <dbReference type="ARBA" id="ARBA00022692"/>
    </source>
</evidence>
<organism evidence="10 11">
    <name type="scientific">Collichthys lucidus</name>
    <name type="common">Big head croaker</name>
    <name type="synonym">Sciaena lucida</name>
    <dbReference type="NCBI Taxonomy" id="240159"/>
    <lineage>
        <taxon>Eukaryota</taxon>
        <taxon>Metazoa</taxon>
        <taxon>Chordata</taxon>
        <taxon>Craniata</taxon>
        <taxon>Vertebrata</taxon>
        <taxon>Euteleostomi</taxon>
        <taxon>Actinopterygii</taxon>
        <taxon>Neopterygii</taxon>
        <taxon>Teleostei</taxon>
        <taxon>Neoteleostei</taxon>
        <taxon>Acanthomorphata</taxon>
        <taxon>Eupercaria</taxon>
        <taxon>Sciaenidae</taxon>
        <taxon>Collichthys</taxon>
    </lineage>
</organism>
<dbReference type="Pfam" id="PF07690">
    <property type="entry name" value="MFS_1"/>
    <property type="match status" value="1"/>
</dbReference>
<feature type="region of interest" description="Disordered" evidence="7">
    <location>
        <begin position="180"/>
        <end position="200"/>
    </location>
</feature>
<dbReference type="CDD" id="cd17328">
    <property type="entry name" value="MFS_spinster_like"/>
    <property type="match status" value="1"/>
</dbReference>
<evidence type="ECO:0000256" key="7">
    <source>
        <dbReference type="SAM" id="MobiDB-lite"/>
    </source>
</evidence>
<accession>A0A4U5VA37</accession>
<dbReference type="GO" id="GO:0022857">
    <property type="term" value="F:transmembrane transporter activity"/>
    <property type="evidence" value="ECO:0007669"/>
    <property type="project" value="InterPro"/>
</dbReference>
<dbReference type="Proteomes" id="UP000298787">
    <property type="component" value="Chromosome 15"/>
</dbReference>
<dbReference type="Gene3D" id="1.20.1250.20">
    <property type="entry name" value="MFS general substrate transporter like domains"/>
    <property type="match status" value="1"/>
</dbReference>